<gene>
    <name evidence="6" type="ORF">H9636_06660</name>
</gene>
<evidence type="ECO:0000259" key="2">
    <source>
        <dbReference type="PROSITE" id="PS50112"/>
    </source>
</evidence>
<name>A0ABR8XB83_9BACL</name>
<feature type="domain" description="EAL" evidence="3">
    <location>
        <begin position="551"/>
        <end position="803"/>
    </location>
</feature>
<dbReference type="InterPro" id="IPR052155">
    <property type="entry name" value="Biofilm_reg_signaling"/>
</dbReference>
<feature type="domain" description="PAS" evidence="2">
    <location>
        <begin position="257"/>
        <end position="326"/>
    </location>
</feature>
<dbReference type="Pfam" id="PF13426">
    <property type="entry name" value="PAS_9"/>
    <property type="match status" value="1"/>
</dbReference>
<dbReference type="SUPFAM" id="SSF141868">
    <property type="entry name" value="EAL domain-like"/>
    <property type="match status" value="1"/>
</dbReference>
<dbReference type="PROSITE" id="PS50887">
    <property type="entry name" value="GGDEF"/>
    <property type="match status" value="1"/>
</dbReference>
<dbReference type="EMBL" id="JACSQA010000006">
    <property type="protein sequence ID" value="MBD8026336.1"/>
    <property type="molecule type" value="Genomic_DNA"/>
</dbReference>
<accession>A0ABR8XB83</accession>
<dbReference type="PROSITE" id="PS50112">
    <property type="entry name" value="PAS"/>
    <property type="match status" value="1"/>
</dbReference>
<feature type="transmembrane region" description="Helical" evidence="1">
    <location>
        <begin position="217"/>
        <end position="239"/>
    </location>
</feature>
<dbReference type="RefSeq" id="WP_191706836.1">
    <property type="nucleotide sequence ID" value="NZ_JACSQA010000006.1"/>
</dbReference>
<dbReference type="InterPro" id="IPR001633">
    <property type="entry name" value="EAL_dom"/>
</dbReference>
<dbReference type="CDD" id="cd01949">
    <property type="entry name" value="GGDEF"/>
    <property type="match status" value="1"/>
</dbReference>
<keyword evidence="1" id="KW-0472">Membrane</keyword>
<feature type="transmembrane region" description="Helical" evidence="1">
    <location>
        <begin position="43"/>
        <end position="68"/>
    </location>
</feature>
<evidence type="ECO:0000313" key="7">
    <source>
        <dbReference type="Proteomes" id="UP000640930"/>
    </source>
</evidence>
<sequence length="803" mass="90733">MNHVHGTYDFALVVFSYVVAVMASYTVLDLVGWVSKTFGRKRLLWLLFGSIAMSMGVWSMHFIGMLAFSLQVPVSYNLFIIFESYVAILIGSFLSLFIVGRDQLTLRHLFSGGILLAAGIVAMHYTGMEAMQIGISYNLMYVGLSIVIAIIAAVAAFWLSFYFRKTNEKGKVWKKLSSGLVMGAAVVGMHYTGMFSAEFYIDERYNSTVGKVLDQKLLGYVIVVATFITLGLSIFGTYISKRFAIMDHEIQTGSIWYKSLFDKNKDGIIAVNFDYQITGFNPAMIKLLGLKDAKLLKHSIYEILPFIVKEDRGQAIDGLQSALSGEPKSYDISMVRDNKECIDVHCMNVPVVVDGQVVGSYIISRDITEEKLYKNKIQQQAYHDDLTGLPNRRMFNKLLSDKIESNPNQFAVMMMDIDRFKIINDTLGHAYGDQLLQEVGKRIEKQISGKDVIAARLGGDEFTLLCNEKYSYNELSELAKGIIRVISHPYHLKDSDFYVTASVGIALYPEDGLDMIQLLKNADSAMYEVKKGGKNGFQFYSHELNSQMEEKIKLEADLRKALSFNEFFLHYQPQVCSENNRLIGVEALVRWQHPTRGIVAPNIFIPIAEETGIIYEFGNWVLREACRQMKEWQMAGGAFIPISVNLSAQQFYQANLGQYILSILEETGLEPKYLKLEITESMMMDSNLSNQILKELSEFGIQLSLDDFGTGYSSLSYLKMLPINQLKIDRSFIKDLTNNPNDKAIVATIVSMAKHLQMDVIAEGIEEKEQLDILKENNCFNIQGYYYSKPLPANEFEIAFLST</sequence>
<feature type="transmembrane region" description="Helical" evidence="1">
    <location>
        <begin position="139"/>
        <end position="164"/>
    </location>
</feature>
<evidence type="ECO:0000256" key="1">
    <source>
        <dbReference type="PROSITE-ProRule" id="PRU00244"/>
    </source>
</evidence>
<dbReference type="InterPro" id="IPR000014">
    <property type="entry name" value="PAS"/>
</dbReference>
<reference evidence="6 7" key="1">
    <citation type="submission" date="2020-08" db="EMBL/GenBank/DDBJ databases">
        <title>A Genomic Blueprint of the Chicken Gut Microbiome.</title>
        <authorList>
            <person name="Gilroy R."/>
            <person name="Ravi A."/>
            <person name="Getino M."/>
            <person name="Pursley I."/>
            <person name="Horton D.L."/>
            <person name="Alikhan N.-F."/>
            <person name="Baker D."/>
            <person name="Gharbi K."/>
            <person name="Hall N."/>
            <person name="Watson M."/>
            <person name="Adriaenssens E.M."/>
            <person name="Foster-Nyarko E."/>
            <person name="Jarju S."/>
            <person name="Secka A."/>
            <person name="Antonio M."/>
            <person name="Oren A."/>
            <person name="Chaudhuri R."/>
            <person name="La Ragione R.M."/>
            <person name="Hildebrand F."/>
            <person name="Pallen M.J."/>
        </authorList>
    </citation>
    <scope>NUCLEOTIDE SEQUENCE [LARGE SCALE GENOMIC DNA]</scope>
    <source>
        <strain evidence="6 7">Re31</strain>
    </source>
</reference>
<dbReference type="InterPro" id="IPR043128">
    <property type="entry name" value="Rev_trsase/Diguanyl_cyclase"/>
</dbReference>
<evidence type="ECO:0000313" key="6">
    <source>
        <dbReference type="EMBL" id="MBD8026336.1"/>
    </source>
</evidence>
<dbReference type="NCBIfam" id="TIGR00254">
    <property type="entry name" value="GGDEF"/>
    <property type="match status" value="1"/>
</dbReference>
<dbReference type="InterPro" id="IPR029787">
    <property type="entry name" value="Nucleotide_cyclase"/>
</dbReference>
<feature type="domain" description="MHYT" evidence="5">
    <location>
        <begin position="8"/>
        <end position="200"/>
    </location>
</feature>
<dbReference type="SMART" id="SM00091">
    <property type="entry name" value="PAS"/>
    <property type="match status" value="1"/>
</dbReference>
<feature type="domain" description="GGDEF" evidence="4">
    <location>
        <begin position="408"/>
        <end position="542"/>
    </location>
</feature>
<keyword evidence="7" id="KW-1185">Reference proteome</keyword>
<dbReference type="InterPro" id="IPR000160">
    <property type="entry name" value="GGDEF_dom"/>
</dbReference>
<dbReference type="Pfam" id="PF03707">
    <property type="entry name" value="MHYT"/>
    <property type="match status" value="2"/>
</dbReference>
<keyword evidence="1" id="KW-0812">Transmembrane</keyword>
<dbReference type="PROSITE" id="PS50883">
    <property type="entry name" value="EAL"/>
    <property type="match status" value="1"/>
</dbReference>
<organism evidence="6 7">
    <name type="scientific">Ureibacillus galli</name>
    <dbReference type="NCBI Taxonomy" id="2762222"/>
    <lineage>
        <taxon>Bacteria</taxon>
        <taxon>Bacillati</taxon>
        <taxon>Bacillota</taxon>
        <taxon>Bacilli</taxon>
        <taxon>Bacillales</taxon>
        <taxon>Caryophanaceae</taxon>
        <taxon>Ureibacillus</taxon>
    </lineage>
</organism>
<keyword evidence="1" id="KW-1133">Transmembrane helix</keyword>
<dbReference type="Pfam" id="PF00563">
    <property type="entry name" value="EAL"/>
    <property type="match status" value="1"/>
</dbReference>
<dbReference type="Gene3D" id="3.20.20.450">
    <property type="entry name" value="EAL domain"/>
    <property type="match status" value="1"/>
</dbReference>
<comment type="caution">
    <text evidence="6">The sequence shown here is derived from an EMBL/GenBank/DDBJ whole genome shotgun (WGS) entry which is preliminary data.</text>
</comment>
<dbReference type="InterPro" id="IPR035919">
    <property type="entry name" value="EAL_sf"/>
</dbReference>
<dbReference type="InterPro" id="IPR005330">
    <property type="entry name" value="MHYT_dom"/>
</dbReference>
<dbReference type="Proteomes" id="UP000640930">
    <property type="component" value="Unassembled WGS sequence"/>
</dbReference>
<dbReference type="SUPFAM" id="SSF55073">
    <property type="entry name" value="Nucleotide cyclase"/>
    <property type="match status" value="1"/>
</dbReference>
<evidence type="ECO:0000259" key="5">
    <source>
        <dbReference type="PROSITE" id="PS50924"/>
    </source>
</evidence>
<proteinExistence type="predicted"/>
<feature type="transmembrane region" description="Helical" evidence="1">
    <location>
        <begin position="109"/>
        <end position="127"/>
    </location>
</feature>
<dbReference type="Gene3D" id="3.30.450.20">
    <property type="entry name" value="PAS domain"/>
    <property type="match status" value="1"/>
</dbReference>
<dbReference type="Gene3D" id="3.30.70.270">
    <property type="match status" value="1"/>
</dbReference>
<dbReference type="PANTHER" id="PTHR44757">
    <property type="entry name" value="DIGUANYLATE CYCLASE DGCP"/>
    <property type="match status" value="1"/>
</dbReference>
<dbReference type="Pfam" id="PF00990">
    <property type="entry name" value="GGDEF"/>
    <property type="match status" value="1"/>
</dbReference>
<dbReference type="NCBIfam" id="TIGR00229">
    <property type="entry name" value="sensory_box"/>
    <property type="match status" value="1"/>
</dbReference>
<evidence type="ECO:0000259" key="4">
    <source>
        <dbReference type="PROSITE" id="PS50887"/>
    </source>
</evidence>
<protein>
    <submittedName>
        <fullName evidence="6">EAL domain-containing protein</fullName>
    </submittedName>
</protein>
<feature type="transmembrane region" description="Helical" evidence="1">
    <location>
        <begin position="12"/>
        <end position="31"/>
    </location>
</feature>
<dbReference type="CDD" id="cd01948">
    <property type="entry name" value="EAL"/>
    <property type="match status" value="1"/>
</dbReference>
<dbReference type="SUPFAM" id="SSF55785">
    <property type="entry name" value="PYP-like sensor domain (PAS domain)"/>
    <property type="match status" value="1"/>
</dbReference>
<dbReference type="PROSITE" id="PS50924">
    <property type="entry name" value="MHYT"/>
    <property type="match status" value="1"/>
</dbReference>
<dbReference type="SMART" id="SM00267">
    <property type="entry name" value="GGDEF"/>
    <property type="match status" value="1"/>
</dbReference>
<dbReference type="PANTHER" id="PTHR44757:SF2">
    <property type="entry name" value="BIOFILM ARCHITECTURE MAINTENANCE PROTEIN MBAA"/>
    <property type="match status" value="1"/>
</dbReference>
<evidence type="ECO:0000259" key="3">
    <source>
        <dbReference type="PROSITE" id="PS50883"/>
    </source>
</evidence>
<dbReference type="SMART" id="SM00052">
    <property type="entry name" value="EAL"/>
    <property type="match status" value="1"/>
</dbReference>
<feature type="transmembrane region" description="Helical" evidence="1">
    <location>
        <begin position="74"/>
        <end position="97"/>
    </location>
</feature>
<dbReference type="InterPro" id="IPR035965">
    <property type="entry name" value="PAS-like_dom_sf"/>
</dbReference>
<dbReference type="CDD" id="cd00130">
    <property type="entry name" value="PAS"/>
    <property type="match status" value="1"/>
</dbReference>